<evidence type="ECO:0000256" key="8">
    <source>
        <dbReference type="ARBA" id="ARBA00023242"/>
    </source>
</evidence>
<dbReference type="GO" id="GO:0005874">
    <property type="term" value="C:microtubule"/>
    <property type="evidence" value="ECO:0007669"/>
    <property type="project" value="UniProtKB-KW"/>
</dbReference>
<comment type="caution">
    <text evidence="11">The sequence shown here is derived from an EMBL/GenBank/DDBJ whole genome shotgun (WGS) entry which is preliminary data.</text>
</comment>
<dbReference type="GO" id="GO:0005634">
    <property type="term" value="C:nucleus"/>
    <property type="evidence" value="ECO:0007669"/>
    <property type="project" value="UniProtKB-SubCell"/>
</dbReference>
<evidence type="ECO:0000313" key="11">
    <source>
        <dbReference type="EMBL" id="KAA8580087.1"/>
    </source>
</evidence>
<sequence length="320" mass="34834">MTVRFKSRSEYQKSYRVPRSRSVSPQRCAPLAGLRSDQMGKNPDPSSDWTEAAGANDHPRPKKSEVTARLLDMSFSQVSAENQVSSVGRGPVLVVSLSPGVLCSVLQTRSTQQPPLLTNENGRQESEKKPRPDGPPPRKDDATPPSLPPQVQRGHRVSWRGVEADISFCLLRGNNRAAVTQQGVSHRGDVQADAVSMATGAETAVDVPVKPKVAWPDHNSTHHPPTSSSPPSGPFLDHKPASSPTSKPIRTKQKPPPPVAPPPLVLPPQHCIQGTLRHADFQHNDDRLSEMSWRSAASCSAASAVLERAQKRRENFWGKT</sequence>
<keyword evidence="12" id="KW-1185">Reference proteome</keyword>
<comment type="subcellular location">
    <subcellularLocation>
        <location evidence="1">Cytoplasm</location>
        <location evidence="1">Cytoskeleton</location>
        <location evidence="1">Microtubule organizing center</location>
        <location evidence="1">Centrosome</location>
        <location evidence="1">Centriole</location>
    </subcellularLocation>
    <subcellularLocation>
        <location evidence="2">Nucleus</location>
    </subcellularLocation>
</comment>
<comment type="similarity">
    <text evidence="3">Belongs to the MDM1 family.</text>
</comment>
<evidence type="ECO:0000256" key="3">
    <source>
        <dbReference type="ARBA" id="ARBA00010494"/>
    </source>
</evidence>
<feature type="compositionally biased region" description="Pro residues" evidence="10">
    <location>
        <begin position="254"/>
        <end position="266"/>
    </location>
</feature>
<evidence type="ECO:0000256" key="5">
    <source>
        <dbReference type="ARBA" id="ARBA00022490"/>
    </source>
</evidence>
<evidence type="ECO:0000313" key="12">
    <source>
        <dbReference type="Proteomes" id="UP000327493"/>
    </source>
</evidence>
<feature type="compositionally biased region" description="Basic and acidic residues" evidence="10">
    <location>
        <begin position="122"/>
        <end position="142"/>
    </location>
</feature>
<dbReference type="PANTHER" id="PTHR32078">
    <property type="entry name" value="NUCLEAR PROTEIN MDM1"/>
    <property type="match status" value="1"/>
</dbReference>
<evidence type="ECO:0000256" key="4">
    <source>
        <dbReference type="ARBA" id="ARBA00013508"/>
    </source>
</evidence>
<keyword evidence="5" id="KW-0963">Cytoplasm</keyword>
<evidence type="ECO:0000256" key="7">
    <source>
        <dbReference type="ARBA" id="ARBA00023212"/>
    </source>
</evidence>
<dbReference type="InterPro" id="IPR029136">
    <property type="entry name" value="MDM1"/>
</dbReference>
<reference evidence="11 12" key="1">
    <citation type="submission" date="2019-08" db="EMBL/GenBank/DDBJ databases">
        <title>A chromosome-level genome assembly, high-density linkage maps, and genome scans reveal the genomic architecture of hybrid incompatibilities underlying speciation via character displacement in darters (Percidae: Etheostominae).</title>
        <authorList>
            <person name="Moran R.L."/>
            <person name="Catchen J.M."/>
            <person name="Fuller R.C."/>
        </authorList>
    </citation>
    <scope>NUCLEOTIDE SEQUENCE [LARGE SCALE GENOMIC DNA]</scope>
    <source>
        <strain evidence="11">EspeVRDwgs_2016</strain>
        <tissue evidence="11">Muscle</tissue>
    </source>
</reference>
<evidence type="ECO:0000256" key="6">
    <source>
        <dbReference type="ARBA" id="ARBA00022701"/>
    </source>
</evidence>
<keyword evidence="8" id="KW-0539">Nucleus</keyword>
<feature type="region of interest" description="Disordered" evidence="10">
    <location>
        <begin position="1"/>
        <end position="65"/>
    </location>
</feature>
<keyword evidence="6" id="KW-0493">Microtubule</keyword>
<dbReference type="GO" id="GO:0005814">
    <property type="term" value="C:centriole"/>
    <property type="evidence" value="ECO:0007669"/>
    <property type="project" value="UniProtKB-SubCell"/>
</dbReference>
<evidence type="ECO:0000256" key="2">
    <source>
        <dbReference type="ARBA" id="ARBA00004123"/>
    </source>
</evidence>
<dbReference type="GO" id="GO:0046600">
    <property type="term" value="P:negative regulation of centriole replication"/>
    <property type="evidence" value="ECO:0007669"/>
    <property type="project" value="InterPro"/>
</dbReference>
<feature type="region of interest" description="Disordered" evidence="10">
    <location>
        <begin position="212"/>
        <end position="272"/>
    </location>
</feature>
<keyword evidence="7" id="KW-0206">Cytoskeleton</keyword>
<comment type="function">
    <text evidence="9">Microtubule-binding protein that negatively regulates centriole duplication. Binds to and stabilizes microtubules.</text>
</comment>
<protein>
    <recommendedName>
        <fullName evidence="4">Nuclear protein MDM1</fullName>
    </recommendedName>
</protein>
<accession>A0A5J5CEB8</accession>
<dbReference type="PANTHER" id="PTHR32078:SF1">
    <property type="entry name" value="NUCLEAR PROTEIN MDM1"/>
    <property type="match status" value="1"/>
</dbReference>
<dbReference type="EMBL" id="VOFY01000023">
    <property type="protein sequence ID" value="KAA8580087.1"/>
    <property type="molecule type" value="Genomic_DNA"/>
</dbReference>
<proteinExistence type="inferred from homology"/>
<feature type="region of interest" description="Disordered" evidence="10">
    <location>
        <begin position="108"/>
        <end position="158"/>
    </location>
</feature>
<name>A0A5J5CEB8_9PERO</name>
<dbReference type="Proteomes" id="UP000327493">
    <property type="component" value="Chromosome 23"/>
</dbReference>
<feature type="compositionally biased region" description="Polar residues" evidence="10">
    <location>
        <begin position="108"/>
        <end position="121"/>
    </location>
</feature>
<evidence type="ECO:0000256" key="9">
    <source>
        <dbReference type="ARBA" id="ARBA00045771"/>
    </source>
</evidence>
<dbReference type="GO" id="GO:0008017">
    <property type="term" value="F:microtubule binding"/>
    <property type="evidence" value="ECO:0007669"/>
    <property type="project" value="InterPro"/>
</dbReference>
<evidence type="ECO:0000256" key="10">
    <source>
        <dbReference type="SAM" id="MobiDB-lite"/>
    </source>
</evidence>
<organism evidence="11 12">
    <name type="scientific">Etheostoma spectabile</name>
    <name type="common">orangethroat darter</name>
    <dbReference type="NCBI Taxonomy" id="54343"/>
    <lineage>
        <taxon>Eukaryota</taxon>
        <taxon>Metazoa</taxon>
        <taxon>Chordata</taxon>
        <taxon>Craniata</taxon>
        <taxon>Vertebrata</taxon>
        <taxon>Euteleostomi</taxon>
        <taxon>Actinopterygii</taxon>
        <taxon>Neopterygii</taxon>
        <taxon>Teleostei</taxon>
        <taxon>Neoteleostei</taxon>
        <taxon>Acanthomorphata</taxon>
        <taxon>Eupercaria</taxon>
        <taxon>Perciformes</taxon>
        <taxon>Percoidei</taxon>
        <taxon>Percidae</taxon>
        <taxon>Etheostomatinae</taxon>
        <taxon>Etheostoma</taxon>
    </lineage>
</organism>
<gene>
    <name evidence="11" type="ORF">FQN60_005622</name>
</gene>
<dbReference type="AlphaFoldDB" id="A0A5J5CEB8"/>
<evidence type="ECO:0000256" key="1">
    <source>
        <dbReference type="ARBA" id="ARBA00004114"/>
    </source>
</evidence>